<feature type="transmembrane region" description="Helical" evidence="3">
    <location>
        <begin position="48"/>
        <end position="70"/>
    </location>
</feature>
<dbReference type="SUPFAM" id="SSF56300">
    <property type="entry name" value="Metallo-dependent phosphatases"/>
    <property type="match status" value="1"/>
</dbReference>
<dbReference type="PANTHER" id="PTHR22953:SF153">
    <property type="entry name" value="PURPLE ACID PHOSPHATASE"/>
    <property type="match status" value="1"/>
</dbReference>
<dbReference type="Gene3D" id="3.60.21.10">
    <property type="match status" value="1"/>
</dbReference>
<sequence length="451" mass="52013">MISPFLAQSTTSNGGGLPLPSTTNTKSSTIKDKLGWGFRKIWLRRRKYGCLCFLVIILYIALGTLAHLVLLAKYHLKNSIFDEGWTCDYRKEPMLQVLDTNHVSVVWETSCLMKNMRIQWGLAEDSYKSILVEPVYVDQNHFVYTTKLGPLEEIGNYTYQITSKSGSLRKFSFQYHPANSDQAIRVAAFSDNQFGLGIFNKLAPLIAAHKPNFLVHAGDAVQQVENLQQWQTDFFGPLTQYDLAQTAPMIYARGNHDFEPEGHYVYTHNQTWFSFNTGNTRWIVLDSNLDKSEQDEWLKKELSSEEFRSAKFRIVVVHIPPFMEFWDPVTWEKGEKHWGEFIRLRYSKLMEESGVDLVISGHQHSYQRGFHNNTMYTIIGGAGGELDYERVEDWKMYSKAESQHHYVIIDIYKTTLKWTVYNANNVIIDEYQLESRSLDTSLPTSTAGQVS</sequence>
<dbReference type="PANTHER" id="PTHR22953">
    <property type="entry name" value="ACID PHOSPHATASE RELATED"/>
    <property type="match status" value="1"/>
</dbReference>
<dbReference type="EMBL" id="JASJQH010000085">
    <property type="protein sequence ID" value="KAK9767318.1"/>
    <property type="molecule type" value="Genomic_DNA"/>
</dbReference>
<keyword evidence="1" id="KW-0732">Signal</keyword>
<evidence type="ECO:0000259" key="4">
    <source>
        <dbReference type="Pfam" id="PF00149"/>
    </source>
</evidence>
<evidence type="ECO:0000256" key="2">
    <source>
        <dbReference type="SAM" id="MobiDB-lite"/>
    </source>
</evidence>
<dbReference type="InterPro" id="IPR039331">
    <property type="entry name" value="PAPs-like"/>
</dbReference>
<name>A0ABR2X0N0_9FUNG</name>
<comment type="caution">
    <text evidence="5">The sequence shown here is derived from an EMBL/GenBank/DDBJ whole genome shotgun (WGS) entry which is preliminary data.</text>
</comment>
<keyword evidence="6" id="KW-1185">Reference proteome</keyword>
<keyword evidence="3" id="KW-0472">Membrane</keyword>
<dbReference type="Pfam" id="PF00149">
    <property type="entry name" value="Metallophos"/>
    <property type="match status" value="1"/>
</dbReference>
<evidence type="ECO:0000256" key="3">
    <source>
        <dbReference type="SAM" id="Phobius"/>
    </source>
</evidence>
<keyword evidence="3" id="KW-0812">Transmembrane</keyword>
<evidence type="ECO:0000313" key="6">
    <source>
        <dbReference type="Proteomes" id="UP001479436"/>
    </source>
</evidence>
<organism evidence="5 6">
    <name type="scientific">Basidiobolus ranarum</name>
    <dbReference type="NCBI Taxonomy" id="34480"/>
    <lineage>
        <taxon>Eukaryota</taxon>
        <taxon>Fungi</taxon>
        <taxon>Fungi incertae sedis</taxon>
        <taxon>Zoopagomycota</taxon>
        <taxon>Entomophthoromycotina</taxon>
        <taxon>Basidiobolomycetes</taxon>
        <taxon>Basidiobolales</taxon>
        <taxon>Basidiobolaceae</taxon>
        <taxon>Basidiobolus</taxon>
    </lineage>
</organism>
<dbReference type="InterPro" id="IPR004843">
    <property type="entry name" value="Calcineurin-like_PHP"/>
</dbReference>
<feature type="compositionally biased region" description="Polar residues" evidence="2">
    <location>
        <begin position="1"/>
        <end position="12"/>
    </location>
</feature>
<feature type="region of interest" description="Disordered" evidence="2">
    <location>
        <begin position="1"/>
        <end position="24"/>
    </location>
</feature>
<reference evidence="5 6" key="1">
    <citation type="submission" date="2023-04" db="EMBL/GenBank/DDBJ databases">
        <title>Genome of Basidiobolus ranarum AG-B5.</title>
        <authorList>
            <person name="Stajich J.E."/>
            <person name="Carter-House D."/>
            <person name="Gryganskyi A."/>
        </authorList>
    </citation>
    <scope>NUCLEOTIDE SEQUENCE [LARGE SCALE GENOMIC DNA]</scope>
    <source>
        <strain evidence="5 6">AG-B5</strain>
    </source>
</reference>
<gene>
    <name evidence="5" type="ORF">K7432_002979</name>
</gene>
<dbReference type="InterPro" id="IPR029052">
    <property type="entry name" value="Metallo-depent_PP-like"/>
</dbReference>
<accession>A0ABR2X0N0</accession>
<evidence type="ECO:0000313" key="5">
    <source>
        <dbReference type="EMBL" id="KAK9767318.1"/>
    </source>
</evidence>
<keyword evidence="3" id="KW-1133">Transmembrane helix</keyword>
<evidence type="ECO:0000256" key="1">
    <source>
        <dbReference type="ARBA" id="ARBA00022729"/>
    </source>
</evidence>
<feature type="domain" description="Calcineurin-like phosphoesterase" evidence="4">
    <location>
        <begin position="184"/>
        <end position="366"/>
    </location>
</feature>
<proteinExistence type="predicted"/>
<protein>
    <recommendedName>
        <fullName evidence="4">Calcineurin-like phosphoesterase domain-containing protein</fullName>
    </recommendedName>
</protein>
<dbReference type="Proteomes" id="UP001479436">
    <property type="component" value="Unassembled WGS sequence"/>
</dbReference>